<keyword evidence="7" id="KW-0460">Magnesium</keyword>
<keyword evidence="5" id="KW-0479">Metal-binding</keyword>
<dbReference type="PANTHER" id="PTHR46173:SF1">
    <property type="entry name" value="CCA TRNA NUCLEOTIDYLTRANSFERASE 1, MITOCHONDRIAL"/>
    <property type="match status" value="1"/>
</dbReference>
<organism evidence="13 14">
    <name type="scientific">Marvinbryantia formatexigens DSM 14469</name>
    <dbReference type="NCBI Taxonomy" id="478749"/>
    <lineage>
        <taxon>Bacteria</taxon>
        <taxon>Bacillati</taxon>
        <taxon>Bacillota</taxon>
        <taxon>Clostridia</taxon>
        <taxon>Lachnospirales</taxon>
        <taxon>Lachnospiraceae</taxon>
        <taxon>Marvinbryantia</taxon>
    </lineage>
</organism>
<evidence type="ECO:0000259" key="12">
    <source>
        <dbReference type="Pfam" id="PF13735"/>
    </source>
</evidence>
<dbReference type="AlphaFoldDB" id="C6LFH4"/>
<evidence type="ECO:0000313" key="13">
    <source>
        <dbReference type="EMBL" id="EET60559.1"/>
    </source>
</evidence>
<feature type="domain" description="CCA-adding enzyme C-terminal" evidence="12">
    <location>
        <begin position="292"/>
        <end position="450"/>
    </location>
</feature>
<dbReference type="CDD" id="cd00077">
    <property type="entry name" value="HDc"/>
    <property type="match status" value="1"/>
</dbReference>
<name>C6LFH4_9FIRM</name>
<dbReference type="InterPro" id="IPR003607">
    <property type="entry name" value="HD/PDEase_dom"/>
</dbReference>
<dbReference type="InterPro" id="IPR043519">
    <property type="entry name" value="NT_sf"/>
</dbReference>
<dbReference type="CDD" id="cd05398">
    <property type="entry name" value="NT_ClassII-CCAase"/>
    <property type="match status" value="1"/>
</dbReference>
<comment type="cofactor">
    <cofactor evidence="1">
        <name>Mg(2+)</name>
        <dbReference type="ChEBI" id="CHEBI:18420"/>
    </cofactor>
</comment>
<comment type="similarity">
    <text evidence="9">Belongs to the tRNA nucleotidyltransferase/poly(A) polymerase family.</text>
</comment>
<evidence type="ECO:0000259" key="11">
    <source>
        <dbReference type="Pfam" id="PF12627"/>
    </source>
</evidence>
<feature type="domain" description="tRNA nucleotidyltransferase/poly(A) polymerase RNA and SrmB- binding" evidence="11">
    <location>
        <begin position="170"/>
        <end position="231"/>
    </location>
</feature>
<feature type="domain" description="Poly A polymerase head" evidence="10">
    <location>
        <begin position="23"/>
        <end position="143"/>
    </location>
</feature>
<dbReference type="OrthoDB" id="9805698at2"/>
<keyword evidence="6" id="KW-0547">Nucleotide-binding</keyword>
<dbReference type="GO" id="GO:0008033">
    <property type="term" value="P:tRNA processing"/>
    <property type="evidence" value="ECO:0007669"/>
    <property type="project" value="UniProtKB-KW"/>
</dbReference>
<dbReference type="SUPFAM" id="SSF81301">
    <property type="entry name" value="Nucleotidyltransferase"/>
    <property type="match status" value="1"/>
</dbReference>
<dbReference type="Gene3D" id="1.10.246.80">
    <property type="match status" value="1"/>
</dbReference>
<evidence type="ECO:0000256" key="4">
    <source>
        <dbReference type="ARBA" id="ARBA00022695"/>
    </source>
</evidence>
<evidence type="ECO:0000259" key="10">
    <source>
        <dbReference type="Pfam" id="PF01743"/>
    </source>
</evidence>
<dbReference type="EMBL" id="ACCL02000010">
    <property type="protein sequence ID" value="EET60559.1"/>
    <property type="molecule type" value="Genomic_DNA"/>
</dbReference>
<protein>
    <recommendedName>
        <fullName evidence="15">CCA tRNA nucleotidyltransferase</fullName>
    </recommendedName>
</protein>
<dbReference type="Pfam" id="PF13735">
    <property type="entry name" value="tRNA_NucTran2_2"/>
    <property type="match status" value="1"/>
</dbReference>
<dbReference type="InterPro" id="IPR050264">
    <property type="entry name" value="Bact_CCA-adding_enz_type3_sf"/>
</dbReference>
<proteinExistence type="inferred from homology"/>
<dbReference type="GO" id="GO:0000049">
    <property type="term" value="F:tRNA binding"/>
    <property type="evidence" value="ECO:0007669"/>
    <property type="project" value="TreeGrafter"/>
</dbReference>
<dbReference type="GO" id="GO:0016779">
    <property type="term" value="F:nucleotidyltransferase activity"/>
    <property type="evidence" value="ECO:0007669"/>
    <property type="project" value="UniProtKB-KW"/>
</dbReference>
<evidence type="ECO:0000256" key="2">
    <source>
        <dbReference type="ARBA" id="ARBA00022679"/>
    </source>
</evidence>
<comment type="caution">
    <text evidence="13">The sequence shown here is derived from an EMBL/GenBank/DDBJ whole genome shotgun (WGS) entry which is preliminary data.</text>
</comment>
<dbReference type="SUPFAM" id="SSF81891">
    <property type="entry name" value="Poly A polymerase C-terminal region-like"/>
    <property type="match status" value="1"/>
</dbReference>
<evidence type="ECO:0008006" key="15">
    <source>
        <dbReference type="Google" id="ProtNLM"/>
    </source>
</evidence>
<dbReference type="GO" id="GO:0000166">
    <property type="term" value="F:nucleotide binding"/>
    <property type="evidence" value="ECO:0007669"/>
    <property type="project" value="UniProtKB-KW"/>
</dbReference>
<evidence type="ECO:0000256" key="5">
    <source>
        <dbReference type="ARBA" id="ARBA00022723"/>
    </source>
</evidence>
<dbReference type="eggNOG" id="COG0617">
    <property type="taxonomic scope" value="Bacteria"/>
</dbReference>
<reference evidence="13" key="1">
    <citation type="submission" date="2009-07" db="EMBL/GenBank/DDBJ databases">
        <authorList>
            <person name="Weinstock G."/>
            <person name="Sodergren E."/>
            <person name="Clifton S."/>
            <person name="Fulton L."/>
            <person name="Fulton B."/>
            <person name="Courtney L."/>
            <person name="Fronick C."/>
            <person name="Harrison M."/>
            <person name="Strong C."/>
            <person name="Farmer C."/>
            <person name="Delahaunty K."/>
            <person name="Markovic C."/>
            <person name="Hall O."/>
            <person name="Minx P."/>
            <person name="Tomlinson C."/>
            <person name="Mitreva M."/>
            <person name="Nelson J."/>
            <person name="Hou S."/>
            <person name="Wollam A."/>
            <person name="Pepin K.H."/>
            <person name="Johnson M."/>
            <person name="Bhonagiri V."/>
            <person name="Nash W.E."/>
            <person name="Warren W."/>
            <person name="Chinwalla A."/>
            <person name="Mardis E.R."/>
            <person name="Wilson R.K."/>
        </authorList>
    </citation>
    <scope>NUCLEOTIDE SEQUENCE [LARGE SCALE GENOMIC DNA]</scope>
    <source>
        <strain evidence="13">DSM 14469</strain>
    </source>
</reference>
<dbReference type="STRING" id="168384.SAMN05660368_02114"/>
<evidence type="ECO:0000256" key="6">
    <source>
        <dbReference type="ARBA" id="ARBA00022741"/>
    </source>
</evidence>
<keyword evidence="8 9" id="KW-0694">RNA-binding</keyword>
<dbReference type="Gene3D" id="3.30.460.10">
    <property type="entry name" value="Beta Polymerase, domain 2"/>
    <property type="match status" value="1"/>
</dbReference>
<dbReference type="Gene3D" id="1.10.3090.10">
    <property type="entry name" value="cca-adding enzyme, domain 2"/>
    <property type="match status" value="1"/>
</dbReference>
<evidence type="ECO:0000256" key="3">
    <source>
        <dbReference type="ARBA" id="ARBA00022694"/>
    </source>
</evidence>
<keyword evidence="4" id="KW-0548">Nucleotidyltransferase</keyword>
<gene>
    <name evidence="13" type="ORF">BRYFOR_07377</name>
</gene>
<dbReference type="Pfam" id="PF01743">
    <property type="entry name" value="PolyA_pol"/>
    <property type="match status" value="1"/>
</dbReference>
<dbReference type="InterPro" id="IPR032810">
    <property type="entry name" value="CCA-adding_enz_C"/>
</dbReference>
<dbReference type="InterPro" id="IPR002646">
    <property type="entry name" value="PolA_pol_head_dom"/>
</dbReference>
<dbReference type="Proteomes" id="UP000005561">
    <property type="component" value="Unassembled WGS sequence"/>
</dbReference>
<keyword evidence="14" id="KW-1185">Reference proteome</keyword>
<keyword evidence="2 9" id="KW-0808">Transferase</keyword>
<dbReference type="GO" id="GO:0046872">
    <property type="term" value="F:metal ion binding"/>
    <property type="evidence" value="ECO:0007669"/>
    <property type="project" value="UniProtKB-KW"/>
</dbReference>
<sequence length="457" mass="51434">MNIILPEQVKHIIGRLEEAGFEAYAVGGCVRDSIIGREPDDWDITTSAKPQQVKALFDRTVDTGIAHGTVTVMLDKTGYEVTTYRIDGEYADSRHPKEVSFTDNLTEDLRRRDFTVNAMAYSESRGLIDVFGGIRDLQEGIIRCVGNAQERFSEDALRILRAVRFSAQLGFSIEEETQAAARNMAGNLKNISAERIQGELVRLLVSPHPEILGKAYELGITAVVLPEFDAMMQTPQHHKHHIYNVGEHTLKALEYSEPDRIIRLAVLCHDFGKPASRTTKDGVDHFYGHPAISEELAGRMLRRLKFDNDTIRKVKALVRLHDAKPPLNDGTAEKLRSGGRAVSERSVRRLVYRCGKELFPALMQVCGADVLAQSDYRKTEKLLLLEQMYDIYEEILQKEECLSLKELAVSGRDLIGAGIAPGKEIGEILERMLEDVLDEPQHNTREYLMDTYVGGRR</sequence>
<dbReference type="InterPro" id="IPR032828">
    <property type="entry name" value="PolyA_RNA-bd"/>
</dbReference>
<evidence type="ECO:0000256" key="8">
    <source>
        <dbReference type="ARBA" id="ARBA00022884"/>
    </source>
</evidence>
<evidence type="ECO:0000256" key="1">
    <source>
        <dbReference type="ARBA" id="ARBA00001946"/>
    </source>
</evidence>
<keyword evidence="3" id="KW-0819">tRNA processing</keyword>
<dbReference type="Pfam" id="PF12627">
    <property type="entry name" value="PolyA_pol_RNAbd"/>
    <property type="match status" value="1"/>
</dbReference>
<evidence type="ECO:0000256" key="7">
    <source>
        <dbReference type="ARBA" id="ARBA00022842"/>
    </source>
</evidence>
<dbReference type="RefSeq" id="WP_006862168.1">
    <property type="nucleotide sequence ID" value="NZ_ACCL02000010.1"/>
</dbReference>
<accession>C6LFH4</accession>
<evidence type="ECO:0000256" key="9">
    <source>
        <dbReference type="RuleBase" id="RU003953"/>
    </source>
</evidence>
<evidence type="ECO:0000313" key="14">
    <source>
        <dbReference type="Proteomes" id="UP000005561"/>
    </source>
</evidence>
<dbReference type="PANTHER" id="PTHR46173">
    <property type="entry name" value="CCA TRNA NUCLEOTIDYLTRANSFERASE 1, MITOCHONDRIAL"/>
    <property type="match status" value="1"/>
</dbReference>